<dbReference type="CDD" id="cd05254">
    <property type="entry name" value="dTDP_HR_like_SDR_e"/>
    <property type="match status" value="1"/>
</dbReference>
<dbReference type="EMBL" id="AAOF01000020">
    <property type="protein sequence ID" value="EAR20512.1"/>
    <property type="molecule type" value="Genomic_DNA"/>
</dbReference>
<keyword evidence="9" id="KW-1185">Reference proteome</keyword>
<dbReference type="InterPro" id="IPR029903">
    <property type="entry name" value="RmlD-like-bd"/>
</dbReference>
<dbReference type="RefSeq" id="WP_004999210.1">
    <property type="nucleotide sequence ID" value="NZ_CH672427.1"/>
</dbReference>
<organism evidence="8 9">
    <name type="scientific">Nitrococcus mobilis Nb-231</name>
    <dbReference type="NCBI Taxonomy" id="314278"/>
    <lineage>
        <taxon>Bacteria</taxon>
        <taxon>Pseudomonadati</taxon>
        <taxon>Pseudomonadota</taxon>
        <taxon>Gammaproteobacteria</taxon>
        <taxon>Chromatiales</taxon>
        <taxon>Ectothiorhodospiraceae</taxon>
        <taxon>Nitrococcus</taxon>
    </lineage>
</organism>
<keyword evidence="6" id="KW-0521">NADP</keyword>
<dbReference type="HOGENOM" id="CLU_045518_1_2_6"/>
<evidence type="ECO:0000256" key="3">
    <source>
        <dbReference type="ARBA" id="ARBA00012929"/>
    </source>
</evidence>
<evidence type="ECO:0000256" key="4">
    <source>
        <dbReference type="ARBA" id="ARBA00017099"/>
    </source>
</evidence>
<dbReference type="UniPathway" id="UPA00124"/>
<comment type="similarity">
    <text evidence="2 6">Belongs to the dTDP-4-dehydrorhamnose reductase family.</text>
</comment>
<name>A4BUQ8_9GAMM</name>
<reference evidence="8 9" key="1">
    <citation type="submission" date="2006-02" db="EMBL/GenBank/DDBJ databases">
        <authorList>
            <person name="Waterbury J."/>
            <person name="Ferriera S."/>
            <person name="Johnson J."/>
            <person name="Kravitz S."/>
            <person name="Halpern A."/>
            <person name="Remington K."/>
            <person name="Beeson K."/>
            <person name="Tran B."/>
            <person name="Rogers Y.-H."/>
            <person name="Friedman R."/>
            <person name="Venter J.C."/>
        </authorList>
    </citation>
    <scope>NUCLEOTIDE SEQUENCE [LARGE SCALE GENOMIC DNA]</scope>
    <source>
        <strain evidence="8 9">Nb-231</strain>
    </source>
</reference>
<comment type="catalytic activity">
    <reaction evidence="5 6">
        <text>dTDP-beta-L-rhamnose + NADP(+) = dTDP-4-dehydro-beta-L-rhamnose + NADPH + H(+)</text>
        <dbReference type="Rhea" id="RHEA:21796"/>
        <dbReference type="ChEBI" id="CHEBI:15378"/>
        <dbReference type="ChEBI" id="CHEBI:57510"/>
        <dbReference type="ChEBI" id="CHEBI:57783"/>
        <dbReference type="ChEBI" id="CHEBI:58349"/>
        <dbReference type="ChEBI" id="CHEBI:62830"/>
        <dbReference type="EC" id="1.1.1.133"/>
    </reaction>
</comment>
<comment type="cofactor">
    <cofactor evidence="6">
        <name>Mg(2+)</name>
        <dbReference type="ChEBI" id="CHEBI:18420"/>
    </cofactor>
    <text evidence="6">Binds 1 Mg(2+) ion per monomer.</text>
</comment>
<dbReference type="PANTHER" id="PTHR10491">
    <property type="entry name" value="DTDP-4-DEHYDRORHAMNOSE REDUCTASE"/>
    <property type="match status" value="1"/>
</dbReference>
<proteinExistence type="inferred from homology"/>
<dbReference type="PANTHER" id="PTHR10491:SF4">
    <property type="entry name" value="METHIONINE ADENOSYLTRANSFERASE 2 SUBUNIT BETA"/>
    <property type="match status" value="1"/>
</dbReference>
<protein>
    <recommendedName>
        <fullName evidence="4 6">dTDP-4-dehydrorhamnose reductase</fullName>
        <ecNumber evidence="3 6">1.1.1.133</ecNumber>
    </recommendedName>
</protein>
<dbReference type="EC" id="1.1.1.133" evidence="3 6"/>
<evidence type="ECO:0000313" key="8">
    <source>
        <dbReference type="EMBL" id="EAR20512.1"/>
    </source>
</evidence>
<dbReference type="GO" id="GO:0019305">
    <property type="term" value="P:dTDP-rhamnose biosynthetic process"/>
    <property type="evidence" value="ECO:0007669"/>
    <property type="project" value="UniProtKB-UniPathway"/>
</dbReference>
<evidence type="ECO:0000256" key="6">
    <source>
        <dbReference type="RuleBase" id="RU364082"/>
    </source>
</evidence>
<dbReference type="STRING" id="314278.NB231_01638"/>
<accession>A4BUQ8</accession>
<evidence type="ECO:0000256" key="5">
    <source>
        <dbReference type="ARBA" id="ARBA00048200"/>
    </source>
</evidence>
<keyword evidence="6" id="KW-0560">Oxidoreductase</keyword>
<dbReference type="Proteomes" id="UP000003374">
    <property type="component" value="Unassembled WGS sequence"/>
</dbReference>
<dbReference type="Gene3D" id="3.40.50.720">
    <property type="entry name" value="NAD(P)-binding Rossmann-like Domain"/>
    <property type="match status" value="1"/>
</dbReference>
<comment type="caution">
    <text evidence="8">The sequence shown here is derived from an EMBL/GenBank/DDBJ whole genome shotgun (WGS) entry which is preliminary data.</text>
</comment>
<gene>
    <name evidence="8" type="ORF">NB231_01638</name>
</gene>
<dbReference type="GO" id="GO:0009243">
    <property type="term" value="P:O antigen biosynthetic process"/>
    <property type="evidence" value="ECO:0007669"/>
    <property type="project" value="UniProtKB-UniPathway"/>
</dbReference>
<feature type="domain" description="RmlD-like substrate binding" evidence="7">
    <location>
        <begin position="1"/>
        <end position="284"/>
    </location>
</feature>
<evidence type="ECO:0000259" key="7">
    <source>
        <dbReference type="Pfam" id="PF04321"/>
    </source>
</evidence>
<dbReference type="GO" id="GO:0008831">
    <property type="term" value="F:dTDP-4-dehydrorhamnose reductase activity"/>
    <property type="evidence" value="ECO:0007669"/>
    <property type="project" value="UniProtKB-EC"/>
</dbReference>
<evidence type="ECO:0000256" key="2">
    <source>
        <dbReference type="ARBA" id="ARBA00010944"/>
    </source>
</evidence>
<dbReference type="InterPro" id="IPR036291">
    <property type="entry name" value="NAD(P)-bd_dom_sf"/>
</dbReference>
<dbReference type="InterPro" id="IPR005913">
    <property type="entry name" value="dTDP_dehydrorham_reduct"/>
</dbReference>
<dbReference type="SUPFAM" id="SSF51735">
    <property type="entry name" value="NAD(P)-binding Rossmann-fold domains"/>
    <property type="match status" value="1"/>
</dbReference>
<dbReference type="OrthoDB" id="9803892at2"/>
<dbReference type="AlphaFoldDB" id="A4BUQ8"/>
<dbReference type="UniPathway" id="UPA00281"/>
<sequence length="291" mass="30657">MKVLVTGANGQLGRALVRLAPAGVELLAYGRDALDVTQPQSVPRVLAMEPAVIVNAAAYTAVDQAETERAAAYAVNVGGAEHMARAARELGCRLVHISTDFVFDGAQGRPYTPESKPNPLNVYGASKLAGEQAAQAIKPDALILRTAWLYGETGSNFVHSMLRLMRTRAELHVVDDQIGTPTAVAGLAQCVWRAIEGRLLSGIQHWTDAGVASWYDFAVAIRQTAMALGLLQRPAAVLPVPSSAYPTPASRPAFSVLDKTATWRALALTPGHWSAALADTLAAVAKAGGDS</sequence>
<comment type="function">
    <text evidence="6">Catalyzes the reduction of dTDP-6-deoxy-L-lyxo-4-hexulose to yield dTDP-L-rhamnose.</text>
</comment>
<dbReference type="Pfam" id="PF04321">
    <property type="entry name" value="RmlD_sub_bind"/>
    <property type="match status" value="1"/>
</dbReference>
<dbReference type="eggNOG" id="COG1091">
    <property type="taxonomic scope" value="Bacteria"/>
</dbReference>
<dbReference type="NCBIfam" id="TIGR01214">
    <property type="entry name" value="rmlD"/>
    <property type="match status" value="1"/>
</dbReference>
<evidence type="ECO:0000313" key="9">
    <source>
        <dbReference type="Proteomes" id="UP000003374"/>
    </source>
</evidence>
<dbReference type="Gene3D" id="3.90.25.10">
    <property type="entry name" value="UDP-galactose 4-epimerase, domain 1"/>
    <property type="match status" value="1"/>
</dbReference>
<comment type="pathway">
    <text evidence="1 6">Carbohydrate biosynthesis; dTDP-L-rhamnose biosynthesis.</text>
</comment>
<evidence type="ECO:0000256" key="1">
    <source>
        <dbReference type="ARBA" id="ARBA00004781"/>
    </source>
</evidence>